<evidence type="ECO:0000256" key="6">
    <source>
        <dbReference type="ARBA" id="ARBA00023295"/>
    </source>
</evidence>
<dbReference type="SMART" id="SM00642">
    <property type="entry name" value="Aamy"/>
    <property type="match status" value="1"/>
</dbReference>
<evidence type="ECO:0000313" key="10">
    <source>
        <dbReference type="Proteomes" id="UP000011715"/>
    </source>
</evidence>
<evidence type="ECO:0000313" key="9">
    <source>
        <dbReference type="EnsemblFungi" id="MAPG_04631T0"/>
    </source>
</evidence>
<dbReference type="STRING" id="644358.A0A0C4DX91"/>
<dbReference type="InterPro" id="IPR006047">
    <property type="entry name" value="GH13_cat_dom"/>
</dbReference>
<dbReference type="SUPFAM" id="SSF51011">
    <property type="entry name" value="Glycosyl hydrolase domain"/>
    <property type="match status" value="1"/>
</dbReference>
<evidence type="ECO:0000259" key="7">
    <source>
        <dbReference type="SMART" id="SM00642"/>
    </source>
</evidence>
<dbReference type="EMBL" id="GL876968">
    <property type="protein sequence ID" value="KLU85609.1"/>
    <property type="molecule type" value="Genomic_DNA"/>
</dbReference>
<keyword evidence="4" id="KW-0378">Hydrolase</keyword>
<gene>
    <name evidence="8" type="ORF">MAPG_04631</name>
</gene>
<name>A0A0C4DX91_MAGP6</name>
<proteinExistence type="inferred from homology"/>
<dbReference type="NCBIfam" id="NF006968">
    <property type="entry name" value="PRK09441.1-1"/>
    <property type="match status" value="1"/>
</dbReference>
<dbReference type="PIRSF" id="PIRSF001021">
    <property type="entry name" value="Alph-amls_thrmst"/>
    <property type="match status" value="1"/>
</dbReference>
<dbReference type="Gene3D" id="3.20.20.80">
    <property type="entry name" value="Glycosidases"/>
    <property type="match status" value="1"/>
</dbReference>
<evidence type="ECO:0000256" key="2">
    <source>
        <dbReference type="ARBA" id="ARBA00008061"/>
    </source>
</evidence>
<organism evidence="9 10">
    <name type="scientific">Magnaporthiopsis poae (strain ATCC 64411 / 73-15)</name>
    <name type="common">Kentucky bluegrass fungus</name>
    <name type="synonym">Magnaporthe poae</name>
    <dbReference type="NCBI Taxonomy" id="644358"/>
    <lineage>
        <taxon>Eukaryota</taxon>
        <taxon>Fungi</taxon>
        <taxon>Dikarya</taxon>
        <taxon>Ascomycota</taxon>
        <taxon>Pezizomycotina</taxon>
        <taxon>Sordariomycetes</taxon>
        <taxon>Sordariomycetidae</taxon>
        <taxon>Magnaporthales</taxon>
        <taxon>Magnaporthaceae</taxon>
        <taxon>Magnaporthiopsis</taxon>
    </lineage>
</organism>
<dbReference type="GO" id="GO:0005975">
    <property type="term" value="P:carbohydrate metabolic process"/>
    <property type="evidence" value="ECO:0007669"/>
    <property type="project" value="InterPro"/>
</dbReference>
<evidence type="ECO:0000256" key="4">
    <source>
        <dbReference type="ARBA" id="ARBA00022801"/>
    </source>
</evidence>
<comment type="similarity">
    <text evidence="2">Belongs to the glycosyl hydrolase 13 family.</text>
</comment>
<dbReference type="Gene3D" id="2.40.30.140">
    <property type="match status" value="1"/>
</dbReference>
<keyword evidence="6" id="KW-0326">Glycosidase</keyword>
<dbReference type="SUPFAM" id="SSF51445">
    <property type="entry name" value="(Trans)glycosidases"/>
    <property type="match status" value="1"/>
</dbReference>
<dbReference type="Pfam" id="PF00128">
    <property type="entry name" value="Alpha-amylase"/>
    <property type="match status" value="1"/>
</dbReference>
<dbReference type="NCBIfam" id="NF006969">
    <property type="entry name" value="PRK09441.1-2"/>
    <property type="match status" value="1"/>
</dbReference>
<dbReference type="OMA" id="PCELACT"/>
<reference evidence="9" key="4">
    <citation type="journal article" date="2015" name="G3 (Bethesda)">
        <title>Genome sequences of three phytopathogenic species of the Magnaporthaceae family of fungi.</title>
        <authorList>
            <person name="Okagaki L.H."/>
            <person name="Nunes C.C."/>
            <person name="Sailsbery J."/>
            <person name="Clay B."/>
            <person name="Brown D."/>
            <person name="John T."/>
            <person name="Oh Y."/>
            <person name="Young N."/>
            <person name="Fitzgerald M."/>
            <person name="Haas B.J."/>
            <person name="Zeng Q."/>
            <person name="Young S."/>
            <person name="Adiconis X."/>
            <person name="Fan L."/>
            <person name="Levin J.Z."/>
            <person name="Mitchell T.K."/>
            <person name="Okubara P.A."/>
            <person name="Farman M.L."/>
            <person name="Kohn L.M."/>
            <person name="Birren B."/>
            <person name="Ma L.-J."/>
            <person name="Dean R.A."/>
        </authorList>
    </citation>
    <scope>NUCLEOTIDE SEQUENCE</scope>
    <source>
        <strain evidence="9">ATCC 64411 / 73-15</strain>
    </source>
</reference>
<dbReference type="VEuPathDB" id="FungiDB:MAPG_04631"/>
<dbReference type="CDD" id="cd11318">
    <property type="entry name" value="AmyAc_bac_fung_AmyA"/>
    <property type="match status" value="1"/>
</dbReference>
<sequence length="510" mass="58524">MASQKPTPENMTMMQGFEWYVPADGKHWVRLDKRIPQLKAWGIDNIWVPPGCKGSSNQGNGYDIYDLYDLGEFDQKGSVATKWGTKEELKRLCSNAKENGVGIYWDAVLNHKFAADHKEKCPAAEVDEQDRNKFISDKYEITAWVGFDFPGRNGKYSEQKYHWYHFSGVDFNEANGKKAIYKIMGDQNQGWAEDGDVDSEKGNYDYLMGSDLDYSHPEVEKDVLNWGAWLAGELPLAGIRFDAVKHYSEDFLRKFISMMDDKYGRGWFFVGEFWKDSLNDMSRYLARMGKKFSLFDVPLVYNFSQISQGNSADMRKVFDDTLVQREPVNAVTLVMNHDTQPYQALEAPIADWFKPLAYALILLRTSGYPCVWYGDLYGIKGEHPFPPSCWGALPKLMLARKLYAYGEQADYFDYQTCLGWVKYGTWDRPHGCAVVLSNAGPGEKRMHVGEMHAGERWTDVLGWSDREVEIGRDGFGVFRCGQCSVSVYVNKDAKGRERFSEHFDTNIYDE</sequence>
<evidence type="ECO:0000256" key="1">
    <source>
        <dbReference type="ARBA" id="ARBA00001913"/>
    </source>
</evidence>
<dbReference type="PANTHER" id="PTHR43447">
    <property type="entry name" value="ALPHA-AMYLASE"/>
    <property type="match status" value="1"/>
</dbReference>
<dbReference type="InterPro" id="IPR013780">
    <property type="entry name" value="Glyco_hydro_b"/>
</dbReference>
<dbReference type="AlphaFoldDB" id="A0A0C4DX91"/>
<reference evidence="8" key="2">
    <citation type="submission" date="2010-05" db="EMBL/GenBank/DDBJ databases">
        <title>The Genome Sequence of Magnaporthe poae strain ATCC 64411.</title>
        <authorList>
            <consortium name="The Broad Institute Genome Sequencing Platform"/>
            <consortium name="Broad Institute Genome Sequencing Center for Infectious Disease"/>
            <person name="Ma L.-J."/>
            <person name="Dead R."/>
            <person name="Young S."/>
            <person name="Zeng Q."/>
            <person name="Koehrsen M."/>
            <person name="Alvarado L."/>
            <person name="Berlin A."/>
            <person name="Chapman S.B."/>
            <person name="Chen Z."/>
            <person name="Freedman E."/>
            <person name="Gellesch M."/>
            <person name="Goldberg J."/>
            <person name="Griggs A."/>
            <person name="Gujja S."/>
            <person name="Heilman E.R."/>
            <person name="Heiman D."/>
            <person name="Hepburn T."/>
            <person name="Howarth C."/>
            <person name="Jen D."/>
            <person name="Larson L."/>
            <person name="Mehta T."/>
            <person name="Neiman D."/>
            <person name="Pearson M."/>
            <person name="Roberts A."/>
            <person name="Saif S."/>
            <person name="Shea T."/>
            <person name="Shenoy N."/>
            <person name="Sisk P."/>
            <person name="Stolte C."/>
            <person name="Sykes S."/>
            <person name="Walk T."/>
            <person name="White J."/>
            <person name="Yandava C."/>
            <person name="Haas B."/>
            <person name="Nusbaum C."/>
            <person name="Birren B."/>
        </authorList>
    </citation>
    <scope>NUCLEOTIDE SEQUENCE</scope>
    <source>
        <strain evidence="8">ATCC 64411</strain>
    </source>
</reference>
<dbReference type="EnsemblFungi" id="MAPG_04631T0">
    <property type="protein sequence ID" value="MAPG_04631T0"/>
    <property type="gene ID" value="MAPG_04631"/>
</dbReference>
<comment type="cofactor">
    <cofactor evidence="1">
        <name>Ca(2+)</name>
        <dbReference type="ChEBI" id="CHEBI:29108"/>
    </cofactor>
</comment>
<reference evidence="9" key="5">
    <citation type="submission" date="2015-06" db="UniProtKB">
        <authorList>
            <consortium name="EnsemblFungi"/>
        </authorList>
    </citation>
    <scope>IDENTIFICATION</scope>
    <source>
        <strain evidence="9">ATCC 64411</strain>
    </source>
</reference>
<evidence type="ECO:0000313" key="8">
    <source>
        <dbReference type="EMBL" id="KLU85609.1"/>
    </source>
</evidence>
<accession>A0A0C4DX91</accession>
<dbReference type="eggNOG" id="KOG0471">
    <property type="taxonomic scope" value="Eukaryota"/>
</dbReference>
<evidence type="ECO:0000256" key="3">
    <source>
        <dbReference type="ARBA" id="ARBA00022723"/>
    </source>
</evidence>
<protein>
    <submittedName>
        <fullName evidence="8">Alpha-amylase</fullName>
    </submittedName>
</protein>
<keyword evidence="5" id="KW-0119">Carbohydrate metabolism</keyword>
<dbReference type="InterPro" id="IPR017853">
    <property type="entry name" value="GH"/>
</dbReference>
<dbReference type="InterPro" id="IPR013776">
    <property type="entry name" value="A-amylase_thermo"/>
</dbReference>
<reference evidence="8" key="3">
    <citation type="submission" date="2011-03" db="EMBL/GenBank/DDBJ databases">
        <title>Annotation of Magnaporthe poae ATCC 64411.</title>
        <authorList>
            <person name="Ma L.-J."/>
            <person name="Dead R."/>
            <person name="Young S.K."/>
            <person name="Zeng Q."/>
            <person name="Gargeya S."/>
            <person name="Fitzgerald M."/>
            <person name="Haas B."/>
            <person name="Abouelleil A."/>
            <person name="Alvarado L."/>
            <person name="Arachchi H.M."/>
            <person name="Berlin A."/>
            <person name="Brown A."/>
            <person name="Chapman S.B."/>
            <person name="Chen Z."/>
            <person name="Dunbar C."/>
            <person name="Freedman E."/>
            <person name="Gearin G."/>
            <person name="Gellesch M."/>
            <person name="Goldberg J."/>
            <person name="Griggs A."/>
            <person name="Gujja S."/>
            <person name="Heiman D."/>
            <person name="Howarth C."/>
            <person name="Larson L."/>
            <person name="Lui A."/>
            <person name="MacDonald P.J.P."/>
            <person name="Mehta T."/>
            <person name="Montmayeur A."/>
            <person name="Murphy C."/>
            <person name="Neiman D."/>
            <person name="Pearson M."/>
            <person name="Priest M."/>
            <person name="Roberts A."/>
            <person name="Saif S."/>
            <person name="Shea T."/>
            <person name="Shenoy N."/>
            <person name="Sisk P."/>
            <person name="Stolte C."/>
            <person name="Sykes S."/>
            <person name="Yandava C."/>
            <person name="Wortman J."/>
            <person name="Nusbaum C."/>
            <person name="Birren B."/>
        </authorList>
    </citation>
    <scope>NUCLEOTIDE SEQUENCE</scope>
    <source>
        <strain evidence="8">ATCC 64411</strain>
    </source>
</reference>
<keyword evidence="10" id="KW-1185">Reference proteome</keyword>
<dbReference type="OrthoDB" id="550577at2759"/>
<reference evidence="10" key="1">
    <citation type="submission" date="2010-05" db="EMBL/GenBank/DDBJ databases">
        <title>The genome sequence of Magnaporthe poae strain ATCC 64411.</title>
        <authorList>
            <person name="Ma L.-J."/>
            <person name="Dead R."/>
            <person name="Young S."/>
            <person name="Zeng Q."/>
            <person name="Koehrsen M."/>
            <person name="Alvarado L."/>
            <person name="Berlin A."/>
            <person name="Chapman S.B."/>
            <person name="Chen Z."/>
            <person name="Freedman E."/>
            <person name="Gellesch M."/>
            <person name="Goldberg J."/>
            <person name="Griggs A."/>
            <person name="Gujja S."/>
            <person name="Heilman E.R."/>
            <person name="Heiman D."/>
            <person name="Hepburn T."/>
            <person name="Howarth C."/>
            <person name="Jen D."/>
            <person name="Larson L."/>
            <person name="Mehta T."/>
            <person name="Neiman D."/>
            <person name="Pearson M."/>
            <person name="Roberts A."/>
            <person name="Saif S."/>
            <person name="Shea T."/>
            <person name="Shenoy N."/>
            <person name="Sisk P."/>
            <person name="Stolte C."/>
            <person name="Sykes S."/>
            <person name="Walk T."/>
            <person name="White J."/>
            <person name="Yandava C."/>
            <person name="Haas B."/>
            <person name="Nusbaum C."/>
            <person name="Birren B."/>
        </authorList>
    </citation>
    <scope>NUCLEOTIDE SEQUENCE [LARGE SCALE GENOMIC DNA]</scope>
    <source>
        <strain evidence="10">ATCC 64411 / 73-15</strain>
    </source>
</reference>
<dbReference type="Gene3D" id="2.60.40.1180">
    <property type="entry name" value="Golgi alpha-mannosidase II"/>
    <property type="match status" value="1"/>
</dbReference>
<keyword evidence="3" id="KW-0479">Metal-binding</keyword>
<evidence type="ECO:0000256" key="5">
    <source>
        <dbReference type="ARBA" id="ARBA00023277"/>
    </source>
</evidence>
<dbReference type="GO" id="GO:0005509">
    <property type="term" value="F:calcium ion binding"/>
    <property type="evidence" value="ECO:0007669"/>
    <property type="project" value="InterPro"/>
</dbReference>
<dbReference type="GO" id="GO:0004553">
    <property type="term" value="F:hydrolase activity, hydrolyzing O-glycosyl compounds"/>
    <property type="evidence" value="ECO:0007669"/>
    <property type="project" value="InterPro"/>
</dbReference>
<feature type="domain" description="Glycosyl hydrolase family 13 catalytic" evidence="7">
    <location>
        <begin position="11"/>
        <end position="400"/>
    </location>
</feature>
<dbReference type="EMBL" id="ADBL01001081">
    <property type="status" value="NOT_ANNOTATED_CDS"/>
    <property type="molecule type" value="Genomic_DNA"/>
</dbReference>
<dbReference type="Proteomes" id="UP000011715">
    <property type="component" value="Unassembled WGS sequence"/>
</dbReference>